<reference evidence="7 8" key="1">
    <citation type="submission" date="2022-04" db="EMBL/GenBank/DDBJ databases">
        <authorList>
            <person name="Grouzdev D.S."/>
            <person name="Pantiukh K.S."/>
            <person name="Krutkina M.S."/>
        </authorList>
    </citation>
    <scope>NUCLEOTIDE SEQUENCE [LARGE SCALE GENOMIC DNA]</scope>
    <source>
        <strain evidence="7 8">6x-1</strain>
    </source>
</reference>
<protein>
    <recommendedName>
        <fullName evidence="2">adenosylhomocysteine nucleosidase</fullName>
        <ecNumber evidence="2">3.2.2.9</ecNumber>
    </recommendedName>
</protein>
<keyword evidence="7" id="KW-0326">Glycosidase</keyword>
<comment type="pathway">
    <text evidence="1">Amino-acid biosynthesis; L-methionine biosynthesis via salvage pathway; S-methyl-5-thio-alpha-D-ribose 1-phosphate from S-methyl-5'-thioadenosine (hydrolase route): step 1/2.</text>
</comment>
<dbReference type="InterPro" id="IPR035994">
    <property type="entry name" value="Nucleoside_phosphorylase_sf"/>
</dbReference>
<dbReference type="PANTHER" id="PTHR46832">
    <property type="entry name" value="5'-METHYLTHIOADENOSINE/S-ADENOSYLHOMOCYSTEINE NUCLEOSIDASE"/>
    <property type="match status" value="1"/>
</dbReference>
<evidence type="ECO:0000313" key="8">
    <source>
        <dbReference type="Proteomes" id="UP001203284"/>
    </source>
</evidence>
<comment type="caution">
    <text evidence="7">The sequence shown here is derived from an EMBL/GenBank/DDBJ whole genome shotgun (WGS) entry which is preliminary data.</text>
</comment>
<dbReference type="EC" id="3.2.2.9" evidence="2"/>
<evidence type="ECO:0000256" key="3">
    <source>
        <dbReference type="ARBA" id="ARBA00022605"/>
    </source>
</evidence>
<proteinExistence type="predicted"/>
<dbReference type="SUPFAM" id="SSF53167">
    <property type="entry name" value="Purine and uridine phosphorylases"/>
    <property type="match status" value="1"/>
</dbReference>
<evidence type="ECO:0000256" key="1">
    <source>
        <dbReference type="ARBA" id="ARBA00004945"/>
    </source>
</evidence>
<organism evidence="7 8">
    <name type="scientific">Ancylobacter crimeensis</name>
    <dbReference type="NCBI Taxonomy" id="2579147"/>
    <lineage>
        <taxon>Bacteria</taxon>
        <taxon>Pseudomonadati</taxon>
        <taxon>Pseudomonadota</taxon>
        <taxon>Alphaproteobacteria</taxon>
        <taxon>Hyphomicrobiales</taxon>
        <taxon>Xanthobacteraceae</taxon>
        <taxon>Ancylobacter</taxon>
    </lineage>
</organism>
<evidence type="ECO:0000256" key="5">
    <source>
        <dbReference type="ARBA" id="ARBA00023167"/>
    </source>
</evidence>
<evidence type="ECO:0000259" key="6">
    <source>
        <dbReference type="Pfam" id="PF01048"/>
    </source>
</evidence>
<feature type="domain" description="Nucleoside phosphorylase" evidence="6">
    <location>
        <begin position="8"/>
        <end position="252"/>
    </location>
</feature>
<dbReference type="Proteomes" id="UP001203284">
    <property type="component" value="Unassembled WGS sequence"/>
</dbReference>
<dbReference type="Pfam" id="PF01048">
    <property type="entry name" value="PNP_UDP_1"/>
    <property type="match status" value="1"/>
</dbReference>
<dbReference type="PANTHER" id="PTHR46832:SF1">
    <property type="entry name" value="5'-METHYLTHIOADENOSINE_S-ADENOSYLHOMOCYSTEINE NUCLEOSIDASE"/>
    <property type="match status" value="1"/>
</dbReference>
<evidence type="ECO:0000256" key="2">
    <source>
        <dbReference type="ARBA" id="ARBA00011974"/>
    </source>
</evidence>
<dbReference type="InterPro" id="IPR000845">
    <property type="entry name" value="Nucleoside_phosphorylase_d"/>
</dbReference>
<dbReference type="InterPro" id="IPR010049">
    <property type="entry name" value="MTA_SAH_Nsdase"/>
</dbReference>
<dbReference type="EMBL" id="JALKCH010000015">
    <property type="protein sequence ID" value="MCK0198859.1"/>
    <property type="molecule type" value="Genomic_DNA"/>
</dbReference>
<sequence length="258" mass="26965">MASSGGPLGVLCALREELAVHIAELDHDETVDVAGMRFHRGRIDGQEVVLVLAGMGKVNAAIAATLLIARFKARCLVFSGVAGGLDPALSIGDVIIAEHVIQHDAGYTAADGFVPYQPGFLPFFNPTDALGLSAHAALLARARLALEALTLAPLSQAAGGAGRAPGIHFARILTGDQFVASEPLRERLHREFSAAAVEMEGAAMAQVCEAFGVPWLVIRVLSDLAGRDSHMDFAAFGAEVSLACSRILRTLLPVLSAP</sequence>
<evidence type="ECO:0000256" key="4">
    <source>
        <dbReference type="ARBA" id="ARBA00022801"/>
    </source>
</evidence>
<evidence type="ECO:0000313" key="7">
    <source>
        <dbReference type="EMBL" id="MCK0198859.1"/>
    </source>
</evidence>
<keyword evidence="4 7" id="KW-0378">Hydrolase</keyword>
<dbReference type="NCBIfam" id="NF004079">
    <property type="entry name" value="PRK05584.1"/>
    <property type="match status" value="1"/>
</dbReference>
<dbReference type="RefSeq" id="WP_247030756.1">
    <property type="nucleotide sequence ID" value="NZ_JALKCH010000015.1"/>
</dbReference>
<dbReference type="GO" id="GO:0008782">
    <property type="term" value="F:adenosylhomocysteine nucleosidase activity"/>
    <property type="evidence" value="ECO:0007669"/>
    <property type="project" value="UniProtKB-EC"/>
</dbReference>
<keyword evidence="3" id="KW-0028">Amino-acid biosynthesis</keyword>
<dbReference type="NCBIfam" id="TIGR01704">
    <property type="entry name" value="MTA_SAH-Nsdase"/>
    <property type="match status" value="1"/>
</dbReference>
<dbReference type="Gene3D" id="3.40.50.1580">
    <property type="entry name" value="Nucleoside phosphorylase domain"/>
    <property type="match status" value="1"/>
</dbReference>
<gene>
    <name evidence="7" type="ORF">MWN34_18320</name>
</gene>
<keyword evidence="5" id="KW-0486">Methionine biosynthesis</keyword>
<name>A0ABT0DG50_9HYPH</name>
<accession>A0ABT0DG50</accession>
<dbReference type="CDD" id="cd09008">
    <property type="entry name" value="MTAN"/>
    <property type="match status" value="1"/>
</dbReference>
<keyword evidence="8" id="KW-1185">Reference proteome</keyword>